<dbReference type="EMBL" id="QOVN01000003">
    <property type="protein sequence ID" value="RXG29744.1"/>
    <property type="molecule type" value="Genomic_DNA"/>
</dbReference>
<reference evidence="2" key="1">
    <citation type="submission" date="2016-11" db="EMBL/GenBank/DDBJ databases">
        <authorList>
            <person name="Jaros S."/>
            <person name="Januszkiewicz K."/>
            <person name="Wedrychowicz H."/>
        </authorList>
    </citation>
    <scope>NUCLEOTIDE SEQUENCE [LARGE SCALE GENOMIC DNA]</scope>
    <source>
        <strain evidence="2">DSM 19859</strain>
    </source>
</reference>
<dbReference type="Proteomes" id="UP000290037">
    <property type="component" value="Unassembled WGS sequence"/>
</dbReference>
<dbReference type="Proteomes" id="UP000184240">
    <property type="component" value="Unassembled WGS sequence"/>
</dbReference>
<reference evidence="1 4" key="3">
    <citation type="submission" date="2018-07" db="EMBL/GenBank/DDBJ databases">
        <title>Leeuwenhoekiella genomics.</title>
        <authorList>
            <person name="Tahon G."/>
            <person name="Willems A."/>
        </authorList>
    </citation>
    <scope>NUCLEOTIDE SEQUENCE [LARGE SCALE GENOMIC DNA]</scope>
    <source>
        <strain evidence="1 4">LMG 24856</strain>
    </source>
</reference>
<reference evidence="3" key="2">
    <citation type="submission" date="2016-11" db="EMBL/GenBank/DDBJ databases">
        <authorList>
            <person name="Varghese N."/>
            <person name="Submissions S."/>
        </authorList>
    </citation>
    <scope>NUCLEOTIDE SEQUENCE [LARGE SCALE GENOMIC DNA]</scope>
    <source>
        <strain evidence="3">DSM 19859</strain>
    </source>
</reference>
<organism evidence="2 3">
    <name type="scientific">Leeuwenhoekiella palythoae</name>
    <dbReference type="NCBI Taxonomy" id="573501"/>
    <lineage>
        <taxon>Bacteria</taxon>
        <taxon>Pseudomonadati</taxon>
        <taxon>Bacteroidota</taxon>
        <taxon>Flavobacteriia</taxon>
        <taxon>Flavobacteriales</taxon>
        <taxon>Flavobacteriaceae</taxon>
        <taxon>Leeuwenhoekiella</taxon>
    </lineage>
</organism>
<protein>
    <submittedName>
        <fullName evidence="2">Uncharacterized protein</fullName>
    </submittedName>
</protein>
<evidence type="ECO:0000313" key="2">
    <source>
        <dbReference type="EMBL" id="SHI17703.1"/>
    </source>
</evidence>
<name>A0A1M5Z1D6_9FLAO</name>
<dbReference type="EMBL" id="FQXT01000004">
    <property type="protein sequence ID" value="SHI17703.1"/>
    <property type="molecule type" value="Genomic_DNA"/>
</dbReference>
<sequence length="73" mass="8505">MLMARICIYPQDVAMITGKGIRYGRQVIQDIKVQQGKSRHQLVTIEELCLYLDLPYHQVYAMINPRKPVPHQP</sequence>
<evidence type="ECO:0000313" key="1">
    <source>
        <dbReference type="EMBL" id="RXG29744.1"/>
    </source>
</evidence>
<proteinExistence type="predicted"/>
<evidence type="ECO:0000313" key="3">
    <source>
        <dbReference type="Proteomes" id="UP000184240"/>
    </source>
</evidence>
<gene>
    <name evidence="1" type="ORF">DSM01_1846</name>
    <name evidence="2" type="ORF">SAMN04487999_2569</name>
</gene>
<keyword evidence="4" id="KW-1185">Reference proteome</keyword>
<dbReference type="AlphaFoldDB" id="A0A1M5Z1D6"/>
<evidence type="ECO:0000313" key="4">
    <source>
        <dbReference type="Proteomes" id="UP000290037"/>
    </source>
</evidence>
<accession>A0A1M5Z1D6</accession>
<dbReference type="STRING" id="573501.SAMN04487999_2569"/>